<accession>A0A0C7NED4</accession>
<sequence>MNLIPIELEDEVLEDLQPNLNHGDVEVYESVDLDSQSDYNDESLQHMDKEEDVVLDGLEYQHSKNVFGANVAEKERIIYGGHGDDSENVGTRLARIRRELEEIKVQEANLVDEKLCDTEIVILKRMADQLHQKLQLQTEALKQRLQKVDHVEAADENYAALPNISVGFENSQRVMRLEAQMARLEHFVGVSVDRDGKSLTTMLNEVYRDITLLKNDPAHLTTFQNRLSAISDEYEQKLVARKAYSDAALQKQILEKMESSDLKTKGVYNSYNVLRKYKEALPHLVTRMKTLNSLHLEIGDTVGTVKTIDKSLKWVSDQTAKWQQTLVHMDTKLTAMEAQEAKNMQEITNRLDLAEKRINEPNQRG</sequence>
<dbReference type="HOGENOM" id="CLU_065173_0_0_1"/>
<organism evidence="3 4">
    <name type="scientific">Lachancea lanzarotensis</name>
    <dbReference type="NCBI Taxonomy" id="1245769"/>
    <lineage>
        <taxon>Eukaryota</taxon>
        <taxon>Fungi</taxon>
        <taxon>Dikarya</taxon>
        <taxon>Ascomycota</taxon>
        <taxon>Saccharomycotina</taxon>
        <taxon>Saccharomycetes</taxon>
        <taxon>Saccharomycetales</taxon>
        <taxon>Saccharomycetaceae</taxon>
        <taxon>Lachancea</taxon>
    </lineage>
</organism>
<dbReference type="PANTHER" id="PTHR15346">
    <property type="entry name" value="DYNACTIN SUBUNIT"/>
    <property type="match status" value="1"/>
</dbReference>
<dbReference type="Pfam" id="PF04912">
    <property type="entry name" value="Dynamitin"/>
    <property type="match status" value="1"/>
</dbReference>
<proteinExistence type="predicted"/>
<dbReference type="GeneID" id="34687563"/>
<dbReference type="OrthoDB" id="4977at2759"/>
<dbReference type="InterPro" id="IPR028133">
    <property type="entry name" value="Dynamitin"/>
</dbReference>
<dbReference type="GO" id="GO:0007017">
    <property type="term" value="P:microtubule-based process"/>
    <property type="evidence" value="ECO:0007669"/>
    <property type="project" value="InterPro"/>
</dbReference>
<dbReference type="AlphaFoldDB" id="A0A0C7NED4"/>
<dbReference type="EMBL" id="LN736369">
    <property type="protein sequence ID" value="CEP64036.1"/>
    <property type="molecule type" value="Genomic_DNA"/>
</dbReference>
<dbReference type="RefSeq" id="XP_022630246.1">
    <property type="nucleotide sequence ID" value="XM_022775372.1"/>
</dbReference>
<name>A0A0C7NED4_9SACH</name>
<protein>
    <submittedName>
        <fullName evidence="3">LALA0S10e00760g1_1</fullName>
    </submittedName>
</protein>
<comment type="subcellular location">
    <subcellularLocation>
        <location evidence="1">Cytoplasm</location>
    </subcellularLocation>
</comment>
<keyword evidence="4" id="KW-1185">Reference proteome</keyword>
<evidence type="ECO:0000256" key="2">
    <source>
        <dbReference type="ARBA" id="ARBA00022490"/>
    </source>
</evidence>
<gene>
    <name evidence="3" type="ORF">LALA0_S10e00760g</name>
</gene>
<dbReference type="GO" id="GO:0005869">
    <property type="term" value="C:dynactin complex"/>
    <property type="evidence" value="ECO:0007669"/>
    <property type="project" value="InterPro"/>
</dbReference>
<dbReference type="STRING" id="1245769.A0A0C7NED4"/>
<dbReference type="GO" id="GO:0005737">
    <property type="term" value="C:cytoplasm"/>
    <property type="evidence" value="ECO:0007669"/>
    <property type="project" value="UniProtKB-SubCell"/>
</dbReference>
<keyword evidence="2" id="KW-0963">Cytoplasm</keyword>
<dbReference type="Proteomes" id="UP000054304">
    <property type="component" value="Unassembled WGS sequence"/>
</dbReference>
<evidence type="ECO:0000256" key="1">
    <source>
        <dbReference type="ARBA" id="ARBA00004496"/>
    </source>
</evidence>
<evidence type="ECO:0000313" key="3">
    <source>
        <dbReference type="EMBL" id="CEP64036.1"/>
    </source>
</evidence>
<evidence type="ECO:0000313" key="4">
    <source>
        <dbReference type="Proteomes" id="UP000054304"/>
    </source>
</evidence>
<reference evidence="3 4" key="1">
    <citation type="submission" date="2014-12" db="EMBL/GenBank/DDBJ databases">
        <authorList>
            <person name="Neuveglise Cecile"/>
        </authorList>
    </citation>
    <scope>NUCLEOTIDE SEQUENCE [LARGE SCALE GENOMIC DNA]</scope>
    <source>
        <strain evidence="3 4">CBS 12615</strain>
    </source>
</reference>